<dbReference type="Proteomes" id="UP001501752">
    <property type="component" value="Unassembled WGS sequence"/>
</dbReference>
<dbReference type="InterPro" id="IPR011989">
    <property type="entry name" value="ARM-like"/>
</dbReference>
<evidence type="ECO:0000313" key="2">
    <source>
        <dbReference type="EMBL" id="GAA4840223.1"/>
    </source>
</evidence>
<gene>
    <name evidence="2" type="ORF">GCM10023235_14640</name>
</gene>
<evidence type="ECO:0008006" key="4">
    <source>
        <dbReference type="Google" id="ProtNLM"/>
    </source>
</evidence>
<proteinExistence type="predicted"/>
<reference evidence="3" key="1">
    <citation type="journal article" date="2019" name="Int. J. Syst. Evol. Microbiol.">
        <title>The Global Catalogue of Microorganisms (GCM) 10K type strain sequencing project: providing services to taxonomists for standard genome sequencing and annotation.</title>
        <authorList>
            <consortium name="The Broad Institute Genomics Platform"/>
            <consortium name="The Broad Institute Genome Sequencing Center for Infectious Disease"/>
            <person name="Wu L."/>
            <person name="Ma J."/>
        </authorList>
    </citation>
    <scope>NUCLEOTIDE SEQUENCE [LARGE SCALE GENOMIC DNA]</scope>
    <source>
        <strain evidence="3">JCM 13006</strain>
    </source>
</reference>
<feature type="compositionally biased region" description="Basic and acidic residues" evidence="1">
    <location>
        <begin position="99"/>
        <end position="116"/>
    </location>
</feature>
<dbReference type="SUPFAM" id="SSF48371">
    <property type="entry name" value="ARM repeat"/>
    <property type="match status" value="1"/>
</dbReference>
<dbReference type="EMBL" id="BAABIS010000001">
    <property type="protein sequence ID" value="GAA4840223.1"/>
    <property type="molecule type" value="Genomic_DNA"/>
</dbReference>
<comment type="caution">
    <text evidence="2">The sequence shown here is derived from an EMBL/GenBank/DDBJ whole genome shotgun (WGS) entry which is preliminary data.</text>
</comment>
<accession>A0ABP9DGT5</accession>
<keyword evidence="3" id="KW-1185">Reference proteome</keyword>
<organism evidence="2 3">
    <name type="scientific">Kitasatospora terrestris</name>
    <dbReference type="NCBI Taxonomy" id="258051"/>
    <lineage>
        <taxon>Bacteria</taxon>
        <taxon>Bacillati</taxon>
        <taxon>Actinomycetota</taxon>
        <taxon>Actinomycetes</taxon>
        <taxon>Kitasatosporales</taxon>
        <taxon>Streptomycetaceae</taxon>
        <taxon>Kitasatospora</taxon>
    </lineage>
</organism>
<sequence>MRLIATEPTGVRRRRLQHMAGWHCPRPSGGELERWAADRDPQVRLQALWFRRPPASVVAALAGDPDPQVRAAVCEQAWPHLDAERRAALSTDPSPDVRGAADRQAGRERPMSRSEYDALDPAEQGRARSHRHLDDDLARHLLDDPEYAPRATLAGNPWLSPELVAELAEDDDYRVRDRVAVRPDATEELRARITSRVPEYHSYYRVEWVEDLHDDPEAMRRLARSASVAVRRSVARARLLPPDVLDLLARDPDSGVRSNLASHNEHAPAEVLLEAAVEWTWPGPVLRRPDFPRDALIGFADHPDPMRRRLAPDAPGATAELVERLADDPDGRVRLRAAADPRLSPATALRLLAGTEQEYRAFHDRPGRAVPETHSLREAVIGNPRLPVAALVGLLRDPHSARDAAANPAVPAAVAHRMIDLACGEG</sequence>
<evidence type="ECO:0000313" key="3">
    <source>
        <dbReference type="Proteomes" id="UP001501752"/>
    </source>
</evidence>
<dbReference type="Gene3D" id="1.25.10.10">
    <property type="entry name" value="Leucine-rich Repeat Variant"/>
    <property type="match status" value="3"/>
</dbReference>
<feature type="region of interest" description="Disordered" evidence="1">
    <location>
        <begin position="86"/>
        <end position="131"/>
    </location>
</feature>
<dbReference type="InterPro" id="IPR016024">
    <property type="entry name" value="ARM-type_fold"/>
</dbReference>
<evidence type="ECO:0000256" key="1">
    <source>
        <dbReference type="SAM" id="MobiDB-lite"/>
    </source>
</evidence>
<protein>
    <recommendedName>
        <fullName evidence="4">PE-PGRS family protein</fullName>
    </recommendedName>
</protein>
<name>A0ABP9DGT5_9ACTN</name>